<dbReference type="Pfam" id="PF17338">
    <property type="entry name" value="GP88"/>
    <property type="match status" value="1"/>
</dbReference>
<name>A0A0A1ER83_9CAUD</name>
<evidence type="ECO:0000259" key="1">
    <source>
        <dbReference type="Pfam" id="PF17338"/>
    </source>
</evidence>
<gene>
    <name evidence="2" type="ORF">PBI_HAMSLICE_83</name>
</gene>
<feature type="domain" description="Gene product 88" evidence="1">
    <location>
        <begin position="58"/>
        <end position="291"/>
    </location>
</feature>
<reference evidence="2 3" key="1">
    <citation type="submission" date="2014-10" db="EMBL/GenBank/DDBJ databases">
        <authorList>
            <person name="Barber J.R."/>
            <person name="Boucher C.J."/>
            <person name="Butela K.A."/>
            <person name="Escareno D."/>
            <person name="Ferguson C.L."/>
            <person name="Helster A.R."/>
            <person name="Houser L.C."/>
            <person name="Mangery P."/>
            <person name="Pikula S.M."/>
            <person name="Robinson T.S."/>
            <person name="Sokol S.L."/>
            <person name="Sticha J."/>
            <person name="Suresh M.H."/>
            <person name="Anders K.R."/>
            <person name="Braun M.A."/>
            <person name="Delesalle V.A."/>
            <person name="Hughes L.E."/>
            <person name="Ware V.C."/>
            <person name="Bradley K.W."/>
            <person name="Barker L.P."/>
            <person name="Asai D.J."/>
            <person name="Bowman C.A."/>
            <person name="Russell D.A."/>
            <person name="Pope W.H."/>
            <person name="Jacobs-Sera D."/>
            <person name="Hendrix R.W."/>
            <person name="Hatfull G.F."/>
        </authorList>
    </citation>
    <scope>NUCLEOTIDE SEQUENCE [LARGE SCALE GENOMIC DNA]</scope>
</reference>
<protein>
    <recommendedName>
        <fullName evidence="1">Gene product 88 domain-containing protein</fullName>
    </recommendedName>
</protein>
<evidence type="ECO:0000313" key="3">
    <source>
        <dbReference type="Proteomes" id="UP000030728"/>
    </source>
</evidence>
<organism evidence="2 3">
    <name type="scientific">Mycobacterium phage HamSlice</name>
    <dbReference type="NCBI Taxonomy" id="1567483"/>
    <lineage>
        <taxon>Viruses</taxon>
        <taxon>Duplodnaviria</taxon>
        <taxon>Heunggongvirae</taxon>
        <taxon>Uroviricota</taxon>
        <taxon>Caudoviricetes</taxon>
        <taxon>Backyardiganvirus</taxon>
        <taxon>Backyardiganvirus peaches</taxon>
    </lineage>
</organism>
<sequence>MTTRVETILCKADFGAAVIAGLEGSTDVRWARQVWAELRESVGYRKASAALLTSGASQQKLSKNSLPSFGLMLTPERGMMAASLRDVREAFGLSGAINLCPMASKGCAAACLSRSGQSGMPAQQRAQAVRTAFLLSHPVLAGLLIGAEIRSALRRHGRINLRLNTTSDIRWEIVAPHMVQALAEAGVLMYDYTAWSPRDRAESSDYSLTYSAKEPSHTSDEYLQGILASGGNVAMPFTTRRGEALPEEWNGYRVIDGDESDERRNDPRGVVVGLRAKGHEWKKDNTAGFIRATA</sequence>
<evidence type="ECO:0000313" key="2">
    <source>
        <dbReference type="EMBL" id="AIY32248.1"/>
    </source>
</evidence>
<accession>A0A0A1ER83</accession>
<dbReference type="EMBL" id="KP057620">
    <property type="protein sequence ID" value="AIY32248.1"/>
    <property type="molecule type" value="Genomic_DNA"/>
</dbReference>
<dbReference type="InterPro" id="IPR020290">
    <property type="entry name" value="Gp88"/>
</dbReference>
<dbReference type="Proteomes" id="UP000030728">
    <property type="component" value="Segment"/>
</dbReference>
<proteinExistence type="predicted"/>